<name>A0ABR9T918_9SPHI</name>
<sequence length="155" mass="17837">MEKTFKYIIQARKAFITLIDRFNIQELNHIPEGFNNNIIWNFGHIVVATQGLCYLRTGVQPNYIVKYGAAYTKGTKPAYPVTQEEVDNLKVLAIQTVEQIEKDYYAGVFTEITPFATDTYKEIMPTIEDVITTTIGHDNLHFGYALAQRRIIKRD</sequence>
<protein>
    <recommendedName>
        <fullName evidence="1">DinB-like domain-containing protein</fullName>
    </recommendedName>
</protein>
<evidence type="ECO:0000313" key="2">
    <source>
        <dbReference type="EMBL" id="MBE8721835.1"/>
    </source>
</evidence>
<gene>
    <name evidence="2" type="ORF">C4F40_13995</name>
</gene>
<proteinExistence type="predicted"/>
<organism evidence="2 3">
    <name type="scientific">Sphingobacterium pedocola</name>
    <dbReference type="NCBI Taxonomy" id="2082722"/>
    <lineage>
        <taxon>Bacteria</taxon>
        <taxon>Pseudomonadati</taxon>
        <taxon>Bacteroidota</taxon>
        <taxon>Sphingobacteriia</taxon>
        <taxon>Sphingobacteriales</taxon>
        <taxon>Sphingobacteriaceae</taxon>
        <taxon>Sphingobacterium</taxon>
    </lineage>
</organism>
<dbReference type="InterPro" id="IPR024775">
    <property type="entry name" value="DinB-like"/>
</dbReference>
<feature type="domain" description="DinB-like" evidence="1">
    <location>
        <begin position="10"/>
        <end position="144"/>
    </location>
</feature>
<evidence type="ECO:0000259" key="1">
    <source>
        <dbReference type="Pfam" id="PF12867"/>
    </source>
</evidence>
<dbReference type="EMBL" id="PSKQ01000021">
    <property type="protein sequence ID" value="MBE8721835.1"/>
    <property type="molecule type" value="Genomic_DNA"/>
</dbReference>
<dbReference type="Pfam" id="PF12867">
    <property type="entry name" value="DinB_2"/>
    <property type="match status" value="1"/>
</dbReference>
<evidence type="ECO:0000313" key="3">
    <source>
        <dbReference type="Proteomes" id="UP000618319"/>
    </source>
</evidence>
<reference evidence="2 3" key="1">
    <citation type="submission" date="2018-02" db="EMBL/GenBank/DDBJ databases">
        <title>Sphingobacterium KA21.</title>
        <authorList>
            <person name="Vasarhelyi B.M."/>
            <person name="Deshmukh S."/>
            <person name="Balint B."/>
            <person name="Kukolya J."/>
        </authorList>
    </citation>
    <scope>NUCLEOTIDE SEQUENCE [LARGE SCALE GENOMIC DNA]</scope>
    <source>
        <strain evidence="2 3">Ka21</strain>
    </source>
</reference>
<keyword evidence="3" id="KW-1185">Reference proteome</keyword>
<accession>A0ABR9T918</accession>
<comment type="caution">
    <text evidence="2">The sequence shown here is derived from an EMBL/GenBank/DDBJ whole genome shotgun (WGS) entry which is preliminary data.</text>
</comment>
<dbReference type="Proteomes" id="UP000618319">
    <property type="component" value="Unassembled WGS sequence"/>
</dbReference>
<dbReference type="SUPFAM" id="SSF109854">
    <property type="entry name" value="DinB/YfiT-like putative metalloenzymes"/>
    <property type="match status" value="1"/>
</dbReference>
<dbReference type="InterPro" id="IPR034660">
    <property type="entry name" value="DinB/YfiT-like"/>
</dbReference>
<dbReference type="RefSeq" id="WP_196939762.1">
    <property type="nucleotide sequence ID" value="NZ_MU158690.1"/>
</dbReference>